<proteinExistence type="predicted"/>
<reference evidence="2" key="1">
    <citation type="submission" date="2022-03" db="EMBL/GenBank/DDBJ databases">
        <authorList>
            <person name="Lindestad O."/>
        </authorList>
    </citation>
    <scope>NUCLEOTIDE SEQUENCE</scope>
</reference>
<sequence>MPSYGIDTGTPTTMALLAHFRQKDPPTSLRNQYCLSEACGNISTTASITLSGPPNSPGPRAHPPSPQLLTAKVANVCPPPRPASLIPGRTIQ</sequence>
<evidence type="ECO:0000256" key="1">
    <source>
        <dbReference type="SAM" id="MobiDB-lite"/>
    </source>
</evidence>
<feature type="region of interest" description="Disordered" evidence="1">
    <location>
        <begin position="46"/>
        <end position="67"/>
    </location>
</feature>
<dbReference type="AlphaFoldDB" id="A0A8S4RLW0"/>
<evidence type="ECO:0000313" key="2">
    <source>
        <dbReference type="EMBL" id="CAH2237031.1"/>
    </source>
</evidence>
<organism evidence="2 3">
    <name type="scientific">Pararge aegeria aegeria</name>
    <dbReference type="NCBI Taxonomy" id="348720"/>
    <lineage>
        <taxon>Eukaryota</taxon>
        <taxon>Metazoa</taxon>
        <taxon>Ecdysozoa</taxon>
        <taxon>Arthropoda</taxon>
        <taxon>Hexapoda</taxon>
        <taxon>Insecta</taxon>
        <taxon>Pterygota</taxon>
        <taxon>Neoptera</taxon>
        <taxon>Endopterygota</taxon>
        <taxon>Lepidoptera</taxon>
        <taxon>Glossata</taxon>
        <taxon>Ditrysia</taxon>
        <taxon>Papilionoidea</taxon>
        <taxon>Nymphalidae</taxon>
        <taxon>Satyrinae</taxon>
        <taxon>Satyrini</taxon>
        <taxon>Parargina</taxon>
        <taxon>Pararge</taxon>
    </lineage>
</organism>
<keyword evidence="3" id="KW-1185">Reference proteome</keyword>
<accession>A0A8S4RLW0</accession>
<name>A0A8S4RLW0_9NEOP</name>
<gene>
    <name evidence="2" type="primary">jg9523</name>
    <name evidence="2" type="ORF">PAEG_LOCUS14347</name>
</gene>
<feature type="compositionally biased region" description="Pro residues" evidence="1">
    <location>
        <begin position="54"/>
        <end position="66"/>
    </location>
</feature>
<dbReference type="Proteomes" id="UP000838756">
    <property type="component" value="Unassembled WGS sequence"/>
</dbReference>
<protein>
    <submittedName>
        <fullName evidence="2">Jg9523 protein</fullName>
    </submittedName>
</protein>
<dbReference type="EMBL" id="CAKXAJ010025241">
    <property type="protein sequence ID" value="CAH2237031.1"/>
    <property type="molecule type" value="Genomic_DNA"/>
</dbReference>
<comment type="caution">
    <text evidence="2">The sequence shown here is derived from an EMBL/GenBank/DDBJ whole genome shotgun (WGS) entry which is preliminary data.</text>
</comment>
<evidence type="ECO:0000313" key="3">
    <source>
        <dbReference type="Proteomes" id="UP000838756"/>
    </source>
</evidence>